<keyword evidence="4" id="KW-0460">Magnesium</keyword>
<accession>A0A6J4I783</accession>
<evidence type="ECO:0000256" key="5">
    <source>
        <dbReference type="ARBA" id="ARBA00023277"/>
    </source>
</evidence>
<name>A0A6J4I783_9ACTN</name>
<dbReference type="Pfam" id="PF04794">
    <property type="entry name" value="YdjC"/>
    <property type="match status" value="1"/>
</dbReference>
<dbReference type="Gene3D" id="3.20.20.370">
    <property type="entry name" value="Glycoside hydrolase/deacetylase"/>
    <property type="match status" value="1"/>
</dbReference>
<evidence type="ECO:0000256" key="2">
    <source>
        <dbReference type="ARBA" id="ARBA00022723"/>
    </source>
</evidence>
<protein>
    <recommendedName>
        <fullName evidence="7">ChbG/HpnK family deacetylase</fullName>
    </recommendedName>
</protein>
<keyword evidence="5" id="KW-0119">Carbohydrate metabolism</keyword>
<gene>
    <name evidence="6" type="ORF">AVDCRST_MAG10-1656</name>
</gene>
<organism evidence="6">
    <name type="scientific">uncultured Acidimicrobiales bacterium</name>
    <dbReference type="NCBI Taxonomy" id="310071"/>
    <lineage>
        <taxon>Bacteria</taxon>
        <taxon>Bacillati</taxon>
        <taxon>Actinomycetota</taxon>
        <taxon>Acidimicrobiia</taxon>
        <taxon>Acidimicrobiales</taxon>
        <taxon>environmental samples</taxon>
    </lineage>
</organism>
<dbReference type="AlphaFoldDB" id="A0A6J4I783"/>
<keyword evidence="2" id="KW-0479">Metal-binding</keyword>
<dbReference type="CDD" id="cd10802">
    <property type="entry name" value="YdjC_TTHB029_like"/>
    <property type="match status" value="1"/>
</dbReference>
<dbReference type="InterPro" id="IPR011330">
    <property type="entry name" value="Glyco_hydro/deAcase_b/a-brl"/>
</dbReference>
<proteinExistence type="predicted"/>
<evidence type="ECO:0000256" key="4">
    <source>
        <dbReference type="ARBA" id="ARBA00022842"/>
    </source>
</evidence>
<sequence>MTSLVERLGYSAGSRLLIVSCDDLGSCHSANVGVYEALRDGAGTSASLMVPCPWARDAAARYRGEDVGVHLTLNAEHDLYRWGPITHAPSLLDGDGGFPRTPADLWDHADLVEVRRECRAQVERAIYWGFDVSHLDSHLAALELRPEFFDVYLELAVDFRLPLRLGAASTERSVGFPFRSLAADEGVIFPDNFFHVPRVGSRRAIERALLELPEGVTELHVRPAVDTAELRALAPDWAGRVDDHDLITGHSTLRSLAHRAGAGFIGYRELRDLQRAG</sequence>
<evidence type="ECO:0000313" key="6">
    <source>
        <dbReference type="EMBL" id="CAA9242178.1"/>
    </source>
</evidence>
<dbReference type="GO" id="GO:0046872">
    <property type="term" value="F:metal ion binding"/>
    <property type="evidence" value="ECO:0007669"/>
    <property type="project" value="UniProtKB-KW"/>
</dbReference>
<dbReference type="PANTHER" id="PTHR31609:SF1">
    <property type="entry name" value="CARBOHYDRATE DEACETYLASE"/>
    <property type="match status" value="1"/>
</dbReference>
<dbReference type="GO" id="GO:0005975">
    <property type="term" value="P:carbohydrate metabolic process"/>
    <property type="evidence" value="ECO:0007669"/>
    <property type="project" value="InterPro"/>
</dbReference>
<reference evidence="6" key="1">
    <citation type="submission" date="2020-02" db="EMBL/GenBank/DDBJ databases">
        <authorList>
            <person name="Meier V. D."/>
        </authorList>
    </citation>
    <scope>NUCLEOTIDE SEQUENCE</scope>
    <source>
        <strain evidence="6">AVDCRST_MAG10</strain>
    </source>
</reference>
<dbReference type="InterPro" id="IPR006879">
    <property type="entry name" value="YdjC-like"/>
</dbReference>
<comment type="cofactor">
    <cofactor evidence="1">
        <name>Mg(2+)</name>
        <dbReference type="ChEBI" id="CHEBI:18420"/>
    </cofactor>
</comment>
<dbReference type="PANTHER" id="PTHR31609">
    <property type="entry name" value="YDJC DEACETYLASE FAMILY MEMBER"/>
    <property type="match status" value="1"/>
</dbReference>
<evidence type="ECO:0000256" key="3">
    <source>
        <dbReference type="ARBA" id="ARBA00022801"/>
    </source>
</evidence>
<dbReference type="EMBL" id="CADCTB010000109">
    <property type="protein sequence ID" value="CAA9242178.1"/>
    <property type="molecule type" value="Genomic_DNA"/>
</dbReference>
<evidence type="ECO:0008006" key="7">
    <source>
        <dbReference type="Google" id="ProtNLM"/>
    </source>
</evidence>
<keyword evidence="3" id="KW-0378">Hydrolase</keyword>
<dbReference type="GO" id="GO:0016787">
    <property type="term" value="F:hydrolase activity"/>
    <property type="evidence" value="ECO:0007669"/>
    <property type="project" value="UniProtKB-KW"/>
</dbReference>
<dbReference type="GO" id="GO:0019213">
    <property type="term" value="F:deacetylase activity"/>
    <property type="evidence" value="ECO:0007669"/>
    <property type="project" value="TreeGrafter"/>
</dbReference>
<evidence type="ECO:0000256" key="1">
    <source>
        <dbReference type="ARBA" id="ARBA00001946"/>
    </source>
</evidence>
<dbReference type="SUPFAM" id="SSF88713">
    <property type="entry name" value="Glycoside hydrolase/deacetylase"/>
    <property type="match status" value="1"/>
</dbReference>